<sequence length="61" mass="7044">MADWQLMITVLVPCCQAQLAEEIHSLGRTITSLSNNQLSKKKITLKQFTKGRFYTYLKLKI</sequence>
<name>A0AAV1WK61_LUPLU</name>
<reference evidence="2 3" key="1">
    <citation type="submission" date="2024-03" db="EMBL/GenBank/DDBJ databases">
        <authorList>
            <person name="Martinez-Hernandez J."/>
        </authorList>
    </citation>
    <scope>NUCLEOTIDE SEQUENCE [LARGE SCALE GENOMIC DNA]</scope>
</reference>
<keyword evidence="1" id="KW-0732">Signal</keyword>
<evidence type="ECO:0000256" key="1">
    <source>
        <dbReference type="SAM" id="SignalP"/>
    </source>
</evidence>
<accession>A0AAV1WK61</accession>
<feature type="chain" id="PRO_5043987752" evidence="1">
    <location>
        <begin position="18"/>
        <end position="61"/>
    </location>
</feature>
<keyword evidence="3" id="KW-1185">Reference proteome</keyword>
<organism evidence="2 3">
    <name type="scientific">Lupinus luteus</name>
    <name type="common">European yellow lupine</name>
    <dbReference type="NCBI Taxonomy" id="3873"/>
    <lineage>
        <taxon>Eukaryota</taxon>
        <taxon>Viridiplantae</taxon>
        <taxon>Streptophyta</taxon>
        <taxon>Embryophyta</taxon>
        <taxon>Tracheophyta</taxon>
        <taxon>Spermatophyta</taxon>
        <taxon>Magnoliopsida</taxon>
        <taxon>eudicotyledons</taxon>
        <taxon>Gunneridae</taxon>
        <taxon>Pentapetalae</taxon>
        <taxon>rosids</taxon>
        <taxon>fabids</taxon>
        <taxon>Fabales</taxon>
        <taxon>Fabaceae</taxon>
        <taxon>Papilionoideae</taxon>
        <taxon>50 kb inversion clade</taxon>
        <taxon>genistoids sensu lato</taxon>
        <taxon>core genistoids</taxon>
        <taxon>Genisteae</taxon>
        <taxon>Lupinus</taxon>
    </lineage>
</organism>
<feature type="signal peptide" evidence="1">
    <location>
        <begin position="1"/>
        <end position="17"/>
    </location>
</feature>
<dbReference type="EMBL" id="CAXHTB010000007">
    <property type="protein sequence ID" value="CAL0309680.1"/>
    <property type="molecule type" value="Genomic_DNA"/>
</dbReference>
<dbReference type="Proteomes" id="UP001497480">
    <property type="component" value="Unassembled WGS sequence"/>
</dbReference>
<protein>
    <submittedName>
        <fullName evidence="2">Uncharacterized protein</fullName>
    </submittedName>
</protein>
<proteinExistence type="predicted"/>
<evidence type="ECO:0000313" key="3">
    <source>
        <dbReference type="Proteomes" id="UP001497480"/>
    </source>
</evidence>
<gene>
    <name evidence="2" type="ORF">LLUT_LOCUS10740</name>
</gene>
<comment type="caution">
    <text evidence="2">The sequence shown here is derived from an EMBL/GenBank/DDBJ whole genome shotgun (WGS) entry which is preliminary data.</text>
</comment>
<evidence type="ECO:0000313" key="2">
    <source>
        <dbReference type="EMBL" id="CAL0309680.1"/>
    </source>
</evidence>
<dbReference type="AlphaFoldDB" id="A0AAV1WK61"/>